<evidence type="ECO:0000313" key="1">
    <source>
        <dbReference type="EMBL" id="KAI8566459.1"/>
    </source>
</evidence>
<comment type="caution">
    <text evidence="1">The sequence shown here is derived from an EMBL/GenBank/DDBJ whole genome shotgun (WGS) entry which is preliminary data.</text>
</comment>
<name>A0ACC0PMV4_RHOML</name>
<evidence type="ECO:0000313" key="2">
    <source>
        <dbReference type="Proteomes" id="UP001062846"/>
    </source>
</evidence>
<dbReference type="EMBL" id="CM046389">
    <property type="protein sequence ID" value="KAI8566459.1"/>
    <property type="molecule type" value="Genomic_DNA"/>
</dbReference>
<protein>
    <submittedName>
        <fullName evidence="1">Uncharacterized protein</fullName>
    </submittedName>
</protein>
<organism evidence="1 2">
    <name type="scientific">Rhododendron molle</name>
    <name type="common">Chinese azalea</name>
    <name type="synonym">Azalea mollis</name>
    <dbReference type="NCBI Taxonomy" id="49168"/>
    <lineage>
        <taxon>Eukaryota</taxon>
        <taxon>Viridiplantae</taxon>
        <taxon>Streptophyta</taxon>
        <taxon>Embryophyta</taxon>
        <taxon>Tracheophyta</taxon>
        <taxon>Spermatophyta</taxon>
        <taxon>Magnoliopsida</taxon>
        <taxon>eudicotyledons</taxon>
        <taxon>Gunneridae</taxon>
        <taxon>Pentapetalae</taxon>
        <taxon>asterids</taxon>
        <taxon>Ericales</taxon>
        <taxon>Ericaceae</taxon>
        <taxon>Ericoideae</taxon>
        <taxon>Rhodoreae</taxon>
        <taxon>Rhododendron</taxon>
    </lineage>
</organism>
<proteinExistence type="predicted"/>
<gene>
    <name evidence="1" type="ORF">RHMOL_Rhmol02G0042500</name>
</gene>
<sequence length="245" mass="27382">MTKGMRLEDAAKNLNVSGSTLKHNLISQSRPNATPTIVDQKGITQLNFDTLPSEQGLAATADSNSFVVKEIPKSRARPDEHLGNHEVEAVGMVGEETREVSRSTLKRSCREYGIQRWPPRKKHKISCQSCPNESPMFIDQERITQLNSDALPTSNQVLTNTDTTSVTVKARYGNETIIKFRLSKPWGMVKLEGQVKKRLAGTFDIKYKDEDNEWILIACDEDLQDCISSSRPQGPTSIEVLLVPK</sequence>
<keyword evidence="2" id="KW-1185">Reference proteome</keyword>
<dbReference type="Proteomes" id="UP001062846">
    <property type="component" value="Chromosome 2"/>
</dbReference>
<accession>A0ACC0PMV4</accession>
<reference evidence="1" key="1">
    <citation type="submission" date="2022-02" db="EMBL/GenBank/DDBJ databases">
        <title>Plant Genome Project.</title>
        <authorList>
            <person name="Zhang R.-G."/>
        </authorList>
    </citation>
    <scope>NUCLEOTIDE SEQUENCE</scope>
    <source>
        <strain evidence="1">AT1</strain>
    </source>
</reference>